<keyword evidence="2" id="KW-1185">Reference proteome</keyword>
<name>A0ABY6JCV3_9ENTR</name>
<reference evidence="1 2" key="1">
    <citation type="submission" date="2021-05" db="EMBL/GenBank/DDBJ databases">
        <title>Isolation, identification, and the growth promoting effects of Pantoea dispersa strain YSD J2 from the aboveground leaves of Cyperus esculentus L.Var. Sativus.</title>
        <authorList>
            <person name="Wang S."/>
            <person name="Tang X.M."/>
            <person name="Huang Y.N."/>
        </authorList>
    </citation>
    <scope>NUCLEOTIDE SEQUENCE [LARGE SCALE GENOMIC DNA]</scope>
    <source>
        <strain evidence="2">YSD YN2</strain>
    </source>
</reference>
<evidence type="ECO:0000313" key="2">
    <source>
        <dbReference type="Proteomes" id="UP001156318"/>
    </source>
</evidence>
<proteinExistence type="predicted"/>
<dbReference type="EMBL" id="CP074352">
    <property type="protein sequence ID" value="UYU30288.1"/>
    <property type="molecule type" value="Genomic_DNA"/>
</dbReference>
<accession>A0ABY6JCV3</accession>
<gene>
    <name evidence="1" type="ORF">KFZ77_10265</name>
</gene>
<sequence>MASDKEEEVQRLILLGAISTLEESEREEIFSIKHKIIKLCEEASRKEFAMTAIALAAIEEGQK</sequence>
<evidence type="ECO:0000313" key="1">
    <source>
        <dbReference type="EMBL" id="UYU30288.1"/>
    </source>
</evidence>
<protein>
    <submittedName>
        <fullName evidence="1">Uncharacterized protein</fullName>
    </submittedName>
</protein>
<organism evidence="1 2">
    <name type="scientific">Siccibacter colletis</name>
    <dbReference type="NCBI Taxonomy" id="1505757"/>
    <lineage>
        <taxon>Bacteria</taxon>
        <taxon>Pseudomonadati</taxon>
        <taxon>Pseudomonadota</taxon>
        <taxon>Gammaproteobacteria</taxon>
        <taxon>Enterobacterales</taxon>
        <taxon>Enterobacteriaceae</taxon>
        <taxon>Siccibacter</taxon>
    </lineage>
</organism>
<dbReference type="Proteomes" id="UP001156318">
    <property type="component" value="Chromosome"/>
</dbReference>
<dbReference type="RefSeq" id="WP_264384105.1">
    <property type="nucleotide sequence ID" value="NZ_CP074352.1"/>
</dbReference>